<dbReference type="InterPro" id="IPR044865">
    <property type="entry name" value="MRH_dom"/>
</dbReference>
<dbReference type="PANTHER" id="PTHR23361">
    <property type="entry name" value="MUCIN"/>
    <property type="match status" value="1"/>
</dbReference>
<dbReference type="Pfam" id="PF01833">
    <property type="entry name" value="TIG"/>
    <property type="match status" value="5"/>
</dbReference>
<dbReference type="InterPro" id="IPR013783">
    <property type="entry name" value="Ig-like_fold"/>
</dbReference>
<dbReference type="SMART" id="SM01404">
    <property type="entry name" value="CIMR"/>
    <property type="match status" value="1"/>
</dbReference>
<dbReference type="EMBL" id="JAVFKY010000005">
    <property type="protein sequence ID" value="KAK5575791.1"/>
    <property type="molecule type" value="Genomic_DNA"/>
</dbReference>
<comment type="caution">
    <text evidence="4">The sequence shown here is derived from an EMBL/GenBank/DDBJ whole genome shotgun (WGS) entry which is preliminary data.</text>
</comment>
<accession>A0AAN7YNJ7</accession>
<organism evidence="4 5">
    <name type="scientific">Dictyostelium firmibasis</name>
    <dbReference type="NCBI Taxonomy" id="79012"/>
    <lineage>
        <taxon>Eukaryota</taxon>
        <taxon>Amoebozoa</taxon>
        <taxon>Evosea</taxon>
        <taxon>Eumycetozoa</taxon>
        <taxon>Dictyostelia</taxon>
        <taxon>Dictyosteliales</taxon>
        <taxon>Dictyosteliaceae</taxon>
        <taxon>Dictyostelium</taxon>
    </lineage>
</organism>
<evidence type="ECO:0000259" key="3">
    <source>
        <dbReference type="PROSITE" id="PS51914"/>
    </source>
</evidence>
<feature type="domain" description="MRH" evidence="3">
    <location>
        <begin position="600"/>
        <end position="759"/>
    </location>
</feature>
<dbReference type="CDD" id="cd00603">
    <property type="entry name" value="IPT_PCSR"/>
    <property type="match status" value="1"/>
</dbReference>
<evidence type="ECO:0000256" key="2">
    <source>
        <dbReference type="ARBA" id="ARBA00023157"/>
    </source>
</evidence>
<dbReference type="InterPro" id="IPR002909">
    <property type="entry name" value="IPT_dom"/>
</dbReference>
<dbReference type="PANTHER" id="PTHR23361:SF19">
    <property type="entry name" value="IPT_TIG DOMAIN-CONTAINING PROTEIN-RELATED"/>
    <property type="match status" value="1"/>
</dbReference>
<protein>
    <recommendedName>
        <fullName evidence="3">MRH domain-containing protein</fullName>
    </recommendedName>
</protein>
<name>A0AAN7YNJ7_9MYCE</name>
<dbReference type="Gene3D" id="2.60.40.10">
    <property type="entry name" value="Immunoglobulins"/>
    <property type="match status" value="3"/>
</dbReference>
<keyword evidence="1" id="KW-0732">Signal</keyword>
<dbReference type="SUPFAM" id="SSF50911">
    <property type="entry name" value="Mannose 6-phosphate receptor domain"/>
    <property type="match status" value="4"/>
</dbReference>
<gene>
    <name evidence="4" type="ORF">RB653_006925</name>
</gene>
<keyword evidence="2" id="KW-1015">Disulfide bond</keyword>
<dbReference type="SUPFAM" id="SSF81296">
    <property type="entry name" value="E set domains"/>
    <property type="match status" value="6"/>
</dbReference>
<dbReference type="Gene3D" id="2.70.130.10">
    <property type="entry name" value="Mannose-6-phosphate receptor binding domain"/>
    <property type="match status" value="4"/>
</dbReference>
<feature type="domain" description="MRH" evidence="3">
    <location>
        <begin position="450"/>
        <end position="599"/>
    </location>
</feature>
<dbReference type="InterPro" id="IPR014756">
    <property type="entry name" value="Ig_E-set"/>
</dbReference>
<evidence type="ECO:0000313" key="4">
    <source>
        <dbReference type="EMBL" id="KAK5575791.1"/>
    </source>
</evidence>
<evidence type="ECO:0000256" key="1">
    <source>
        <dbReference type="ARBA" id="ARBA00022729"/>
    </source>
</evidence>
<reference evidence="4 5" key="1">
    <citation type="submission" date="2023-11" db="EMBL/GenBank/DDBJ databases">
        <title>Dfirmibasis_genome.</title>
        <authorList>
            <person name="Edelbroek B."/>
            <person name="Kjellin J."/>
            <person name="Jerlstrom-Hultqvist J."/>
            <person name="Soderbom F."/>
        </authorList>
    </citation>
    <scope>NUCLEOTIDE SEQUENCE [LARGE SCALE GENOMIC DNA]</scope>
    <source>
        <strain evidence="4 5">TNS-C-14</strain>
    </source>
</reference>
<feature type="domain" description="MRH" evidence="3">
    <location>
        <begin position="899"/>
        <end position="1055"/>
    </location>
</feature>
<evidence type="ECO:0000313" key="5">
    <source>
        <dbReference type="Proteomes" id="UP001344447"/>
    </source>
</evidence>
<proteinExistence type="predicted"/>
<dbReference type="PROSITE" id="PS51914">
    <property type="entry name" value="MRH"/>
    <property type="match status" value="3"/>
</dbReference>
<dbReference type="InterPro" id="IPR009011">
    <property type="entry name" value="Man6P_isomerase_rcpt-bd_dom_sf"/>
</dbReference>
<keyword evidence="5" id="KW-1185">Reference proteome</keyword>
<sequence>MVRENKCDQITWANQFKGIGIGYRIIVIVASQQSNEENNSVNSVTIHNELCNEITWINSKELTCKPAAGIGANYSVFVLNGTQKSNEEQSFSYRPPKIEELKHYTAPTHGSQIITITSKELSIKAIVENQESDDNQQFSYEKPFIQSIKPIKGRCNQEILITIQGDSFGKSDQLIKIGDNQCIDNQFYPNKTFICKVPMIQDPIESIVLLNVGYQDSNDKIAFKYYGPPEIQSIRVPSFRSFQGGDLITTIGNNFIEYNNETDEIIVSFNDRDATIETEKTEITIIIKSLRSDIPIRVELNGQLRSNLAFSSNSPSISIGSSNCLNINAISTTEVRCIVIIDQIINVIGIGAAAAALFSRIVQLIFTGGTTVATVAATTTATGTAISSATSAATATAIAQATVEGVVITTTKTAVIMVTGWFYGCCDSHNFSVGSHTFDTRNWSTNGTLSSCVFYDFGNNDFYDLRPISRPDHSGAYLAEFTKELTGGIQTNYDIYFNPCFNDHMNPDGYSTGTIFSTKNSVGSLNEPHFVTFRENGITIKYQSTLLPSTTCPGNGNRRTMILVITCDPTSVFTLTSTNNQRVLCEHTIYIKSSYVCKNEGILFNQGLLYDFTPMKLLESTSYQITNNDQSKDILFNLFGNVKRCSSFGTTTLSYQSCILTVANKAIDYNLDSRYATTPKSVMLGSISQPRTITFINNTIVIIYSSTTGFSECPTNGNKYSSKYILVCDPSTEYYVDKFIIESQCIYQVKVYTKYACPTLRLFKESQYYDLSPLMLDSTRNYTGSHTTSGYQYDIVFNIGNRAQLCSDGLNDQSFHFACQYDPRSNSYTPLAQSSLGQKVTFDYNQVKIEYSPSATICTGNSYRNFIILLTCDESQHYQIVSTIESPICTYTVTIKTKYVCESTIYYNGMSHKYYDITPIKTTKDNPKIADIPVSGTTYRLYYSIGNTVNYCTNQTSAIPGVDYQACQYIDGLVIHAGSLKNTTMNPINNGIQIHHTTPYSTTRVCQGSRYQRTNILEMTCDPTATYTVVSASEVANNWACQYIIQIKTKYACPINYAPVLPAFGNPCSYSCTAPGGLVSTNIVSVLLNLGVCFTEINNYGTGAQRLLQIFKDTWVSNDKAYDDWMGGQIYKMLLTGKPQTSISPYINAITHDNLCTYGNNGLNKEKNSINDFLTITNDLIEISNRLESSTVTKYKYPQNIDLSFHKLTSTSPGGLAIIKYNGLLCHYSIISNFQTLDIPTHLLSCPYYSLPITLSSLTPTSAKVGDTITINGINLDGVNYEVNFNIIGDDTKVKATIVSKSATFVKVIVPNGFGNALVYTQHVLSLVTSGTLSFSYPSPTIVKVVTQTFSTGIINRFFVIGQYHGSKTMISPFIDNYEKEPIYCELEKNCPSTSKIPSISGSATGHPCVESTVYLENSAFFDYSKYDVFVCIKSSLGVGSGTIKFPSQTFTFTYSYKAPVLLYTPPTILIPTDGGNFQLNGKNFPPTQEIINLGLNTSEIIWNNDNFVTFKGTNLTNVNWKSSTLISCLAPPGFGQSAIVSVTVGKQISTTNSPNGVIDNYFINYDYPRVESSLIPVPTDGGETIIKGTNFIPTSLAAQVNNQTLSSSHYVIINSYLSPSWTWINSTHVKAMVPKGIGYFIPVVVVGSQSSYVSLIPFYDKPKLDKKEYKNLGGNNITITGSNFIPIGISSDSSSNVKIGGIPCNSITWVDSKSVICNIPTGVGNNLNIEVTVGGQVTDVNDYFSYLSCNFTCSDLSNLELEKVIRENKKDLKSTLLLIGVCLEQIEQYSLKYIEETIGSKWIDNSINSDWTSGKFFNYFKSSESFTTVKTLGKYVNPKNPCIYDTTIVKNSLNYLFEINSDILQLIKLSNPSTISYPNSPYQTYFFPSSTNLGYGLSIITFGSKVCSFTESTIQDYQSGKVLQSCSIIPIINQVINPISTLPSPYQYSLTITGRLFDNSTKILLSGHECPIIGNINTNQDNYIQTISCSVPPEIKSYSKSLISFYNEYSKNIMYNFFVYFDKSFYFQYPISTVTQIEYPSSVTIKVIGFNFFPHGISNSTIRVTFDDLELTNTIFGSTSLNGVDSFSFNTSGLGSLNYIQLVFSNNSPMTIRLIK</sequence>
<dbReference type="Proteomes" id="UP001344447">
    <property type="component" value="Unassembled WGS sequence"/>
</dbReference>